<keyword evidence="5" id="KW-1185">Reference proteome</keyword>
<reference evidence="4" key="1">
    <citation type="submission" date="2020-07" db="EMBL/GenBank/DDBJ databases">
        <title>Ethylene signaling mediates host invasion by parasitic plants.</title>
        <authorList>
            <person name="Yoshida S."/>
        </authorList>
    </citation>
    <scope>NUCLEOTIDE SEQUENCE</scope>
    <source>
        <strain evidence="4">Okayama</strain>
    </source>
</reference>
<organism evidence="4 5">
    <name type="scientific">Phtheirospermum japonicum</name>
    <dbReference type="NCBI Taxonomy" id="374723"/>
    <lineage>
        <taxon>Eukaryota</taxon>
        <taxon>Viridiplantae</taxon>
        <taxon>Streptophyta</taxon>
        <taxon>Embryophyta</taxon>
        <taxon>Tracheophyta</taxon>
        <taxon>Spermatophyta</taxon>
        <taxon>Magnoliopsida</taxon>
        <taxon>eudicotyledons</taxon>
        <taxon>Gunneridae</taxon>
        <taxon>Pentapetalae</taxon>
        <taxon>asterids</taxon>
        <taxon>lamiids</taxon>
        <taxon>Lamiales</taxon>
        <taxon>Orobanchaceae</taxon>
        <taxon>Orobanchaceae incertae sedis</taxon>
        <taxon>Phtheirospermum</taxon>
    </lineage>
</organism>
<dbReference type="InterPro" id="IPR051871">
    <property type="entry name" value="GMC_Oxidoreductase-Related"/>
</dbReference>
<evidence type="ECO:0000256" key="1">
    <source>
        <dbReference type="ARBA" id="ARBA00001974"/>
    </source>
</evidence>
<dbReference type="InterPro" id="IPR036188">
    <property type="entry name" value="FAD/NAD-bd_sf"/>
</dbReference>
<feature type="non-terminal residue" evidence="4">
    <location>
        <position position="1"/>
    </location>
</feature>
<dbReference type="OrthoDB" id="269227at2759"/>
<dbReference type="EMBL" id="BMAC01000151">
    <property type="protein sequence ID" value="GFP87693.1"/>
    <property type="molecule type" value="Genomic_DNA"/>
</dbReference>
<comment type="cofactor">
    <cofactor evidence="1">
        <name>FAD</name>
        <dbReference type="ChEBI" id="CHEBI:57692"/>
    </cofactor>
</comment>
<proteinExistence type="predicted"/>
<evidence type="ECO:0000256" key="3">
    <source>
        <dbReference type="ARBA" id="ARBA00022827"/>
    </source>
</evidence>
<evidence type="ECO:0000313" key="4">
    <source>
        <dbReference type="EMBL" id="GFP87693.1"/>
    </source>
</evidence>
<dbReference type="Gene3D" id="3.50.50.60">
    <property type="entry name" value="FAD/NAD(P)-binding domain"/>
    <property type="match status" value="1"/>
</dbReference>
<protein>
    <submittedName>
        <fullName evidence="4">Protein hothead</fullName>
    </submittedName>
</protein>
<feature type="non-terminal residue" evidence="4">
    <location>
        <position position="95"/>
    </location>
</feature>
<gene>
    <name evidence="4" type="ORF">PHJA_000913000</name>
</gene>
<dbReference type="PANTHER" id="PTHR45968">
    <property type="entry name" value="OSJNBA0019K04.7 PROTEIN"/>
    <property type="match status" value="1"/>
</dbReference>
<evidence type="ECO:0000256" key="2">
    <source>
        <dbReference type="ARBA" id="ARBA00022630"/>
    </source>
</evidence>
<keyword evidence="2" id="KW-0285">Flavoprotein</keyword>
<sequence length="95" mass="10054">YDYIIAGGGTAGCPPGGDTLLHRQSPPPRAGGLPYDNPNVTHITGFPASLADTSPGSASQLFVSTDGVFNHRGRVLGRQLGHQRRVLHAGQRRVR</sequence>
<keyword evidence="3" id="KW-0274">FAD</keyword>
<dbReference type="AlphaFoldDB" id="A0A830BUR1"/>
<evidence type="ECO:0000313" key="5">
    <source>
        <dbReference type="Proteomes" id="UP000653305"/>
    </source>
</evidence>
<dbReference type="PANTHER" id="PTHR45968:SF31">
    <property type="entry name" value="GLUCOSE-METHANOL-CHOLINE (GMC) OXIDOREDUCTASE FAMILY PROTEIN"/>
    <property type="match status" value="1"/>
</dbReference>
<comment type="caution">
    <text evidence="4">The sequence shown here is derived from an EMBL/GenBank/DDBJ whole genome shotgun (WGS) entry which is preliminary data.</text>
</comment>
<name>A0A830BUR1_9LAMI</name>
<accession>A0A830BUR1</accession>
<dbReference type="Proteomes" id="UP000653305">
    <property type="component" value="Unassembled WGS sequence"/>
</dbReference>